<comment type="caution">
    <text evidence="1">The sequence shown here is derived from an EMBL/GenBank/DDBJ whole genome shotgun (WGS) entry which is preliminary data.</text>
</comment>
<proteinExistence type="predicted"/>
<sequence length="65" mass="7377">MAISILPDPDEKSEGIIGDLAICLNLNGILIRRSSENLLNDGYFFKFFLLRNSEILLNFVIFEIS</sequence>
<gene>
    <name evidence="1" type="ORF">MENT_LOCUS62058</name>
</gene>
<evidence type="ECO:0000313" key="1">
    <source>
        <dbReference type="EMBL" id="CAD2208057.1"/>
    </source>
</evidence>
<protein>
    <submittedName>
        <fullName evidence="1">Uncharacterized protein</fullName>
    </submittedName>
</protein>
<dbReference type="AlphaFoldDB" id="A0A6V7YBD1"/>
<accession>A0A6V7YBD1</accession>
<dbReference type="EMBL" id="CAJEWN010003587">
    <property type="protein sequence ID" value="CAD2208057.1"/>
    <property type="molecule type" value="Genomic_DNA"/>
</dbReference>
<reference evidence="1 2" key="1">
    <citation type="submission" date="2020-08" db="EMBL/GenBank/DDBJ databases">
        <authorList>
            <person name="Koutsovoulos G."/>
            <person name="Danchin GJ E."/>
        </authorList>
    </citation>
    <scope>NUCLEOTIDE SEQUENCE [LARGE SCALE GENOMIC DNA]</scope>
</reference>
<evidence type="ECO:0000313" key="2">
    <source>
        <dbReference type="Proteomes" id="UP000580250"/>
    </source>
</evidence>
<organism evidence="1 2">
    <name type="scientific">Meloidogyne enterolobii</name>
    <name type="common">Root-knot nematode worm</name>
    <name type="synonym">Meloidogyne mayaguensis</name>
    <dbReference type="NCBI Taxonomy" id="390850"/>
    <lineage>
        <taxon>Eukaryota</taxon>
        <taxon>Metazoa</taxon>
        <taxon>Ecdysozoa</taxon>
        <taxon>Nematoda</taxon>
        <taxon>Chromadorea</taxon>
        <taxon>Rhabditida</taxon>
        <taxon>Tylenchina</taxon>
        <taxon>Tylenchomorpha</taxon>
        <taxon>Tylenchoidea</taxon>
        <taxon>Meloidogynidae</taxon>
        <taxon>Meloidogyninae</taxon>
        <taxon>Meloidogyne</taxon>
    </lineage>
</organism>
<dbReference type="Proteomes" id="UP000580250">
    <property type="component" value="Unassembled WGS sequence"/>
</dbReference>
<name>A0A6V7YBD1_MELEN</name>